<protein>
    <submittedName>
        <fullName evidence="1">Uncharacterized protein</fullName>
    </submittedName>
</protein>
<reference evidence="1 2" key="1">
    <citation type="journal article" date="2015" name="Sci. Rep.">
        <title>Chromosome-level genome map provides insights into diverse defense mechanisms in the medicinal fungus Ganoderma sinense.</title>
        <authorList>
            <person name="Zhu Y."/>
            <person name="Xu J."/>
            <person name="Sun C."/>
            <person name="Zhou S."/>
            <person name="Xu H."/>
            <person name="Nelson D.R."/>
            <person name="Qian J."/>
            <person name="Song J."/>
            <person name="Luo H."/>
            <person name="Xiang L."/>
            <person name="Li Y."/>
            <person name="Xu Z."/>
            <person name="Ji A."/>
            <person name="Wang L."/>
            <person name="Lu S."/>
            <person name="Hayward A."/>
            <person name="Sun W."/>
            <person name="Li X."/>
            <person name="Schwartz D.C."/>
            <person name="Wang Y."/>
            <person name="Chen S."/>
        </authorList>
    </citation>
    <scope>NUCLEOTIDE SEQUENCE [LARGE SCALE GENOMIC DNA]</scope>
    <source>
        <strain evidence="1 2">ZZ0214-1</strain>
    </source>
</reference>
<gene>
    <name evidence="1" type="ORF">GSI_12690</name>
</gene>
<keyword evidence="2" id="KW-1185">Reference proteome</keyword>
<dbReference type="EMBL" id="AYKW01000056">
    <property type="protein sequence ID" value="PIL24804.1"/>
    <property type="molecule type" value="Genomic_DNA"/>
</dbReference>
<name>A0A2G8RTJ6_9APHY</name>
<proteinExistence type="predicted"/>
<sequence length="123" mass="13998">MNRKMNIPRTIMRQEPLAAVPVLARAVEPDALDGDLEPHVAIDLHVVREPPYPVLPAGELPEFPRFVLPVVQRGAQAWVCKIKKHDVTEVPRLERALDHELELQREVEKCGRHLTRAVKRVGQ</sequence>
<comment type="caution">
    <text evidence="1">The sequence shown here is derived from an EMBL/GenBank/DDBJ whole genome shotgun (WGS) entry which is preliminary data.</text>
</comment>
<evidence type="ECO:0000313" key="2">
    <source>
        <dbReference type="Proteomes" id="UP000230002"/>
    </source>
</evidence>
<accession>A0A2G8RTJ6</accession>
<evidence type="ECO:0000313" key="1">
    <source>
        <dbReference type="EMBL" id="PIL24804.1"/>
    </source>
</evidence>
<dbReference type="Proteomes" id="UP000230002">
    <property type="component" value="Unassembled WGS sequence"/>
</dbReference>
<dbReference type="AlphaFoldDB" id="A0A2G8RTJ6"/>
<organism evidence="1 2">
    <name type="scientific">Ganoderma sinense ZZ0214-1</name>
    <dbReference type="NCBI Taxonomy" id="1077348"/>
    <lineage>
        <taxon>Eukaryota</taxon>
        <taxon>Fungi</taxon>
        <taxon>Dikarya</taxon>
        <taxon>Basidiomycota</taxon>
        <taxon>Agaricomycotina</taxon>
        <taxon>Agaricomycetes</taxon>
        <taxon>Polyporales</taxon>
        <taxon>Polyporaceae</taxon>
        <taxon>Ganoderma</taxon>
    </lineage>
</organism>